<evidence type="ECO:0000313" key="2">
    <source>
        <dbReference type="Proteomes" id="UP001060261"/>
    </source>
</evidence>
<keyword evidence="2" id="KW-1185">Reference proteome</keyword>
<accession>A0ABY5YLE3</accession>
<protein>
    <submittedName>
        <fullName evidence="1">Uncharacterized protein</fullName>
    </submittedName>
</protein>
<name>A0ABY5YLE3_9DEIO</name>
<organism evidence="1 2">
    <name type="scientific">Deinococcus rubellus</name>
    <dbReference type="NCBI Taxonomy" id="1889240"/>
    <lineage>
        <taxon>Bacteria</taxon>
        <taxon>Thermotogati</taxon>
        <taxon>Deinococcota</taxon>
        <taxon>Deinococci</taxon>
        <taxon>Deinococcales</taxon>
        <taxon>Deinococcaceae</taxon>
        <taxon>Deinococcus</taxon>
    </lineage>
</organism>
<dbReference type="RefSeq" id="WP_260561423.1">
    <property type="nucleotide sequence ID" value="NZ_BAABEC010000192.1"/>
</dbReference>
<gene>
    <name evidence="1" type="ORF">N0D28_05785</name>
</gene>
<sequence>MNGLNVNFVIEEAEYFDRDYLSEYSAFYSVSAKQRKNTCKRLHFFSLSLGRSIIELLLQGNETAIAKLQKYYLGFTTLKPLEFTPIGKMVLKWYPESGNPEVRVTTPSRDYTIHLVNAKLKVHGIAWQQQDMGVSRCATVAIWTMMQSSAFLEYYAVPTTTEVTIAAHRTASLGDRVFPSDGLTKFQIKEAIKELNLTPHSIEGTVKHTIGSGFSRQVFGAHVAPLIRSGYPLLFIGQLGDSLHATCAVGFKEAGPAPIAAGDMFIEDSNIEFVYIHDDNIGPSAKFNIIEVPSSDPNSQCVALRRASSYAPPNASHVNYPDFVPYAIIAAVHKEMRFSLTDIISFMIRCVQGLSASDTIANINAVFGFSVSMKIMKCFDYIGGELERLLSGGPTKLSKIRNELFNLPDLMGLHVAVVRIGDGKNVLMDILIDCTDSPINTHVIAHTVYEPSFVHVIDVYNSAFVAPKPIAHGICPSLGIKIEAF</sequence>
<dbReference type="EMBL" id="CP104213">
    <property type="protein sequence ID" value="UWX65167.1"/>
    <property type="molecule type" value="Genomic_DNA"/>
</dbReference>
<evidence type="ECO:0000313" key="1">
    <source>
        <dbReference type="EMBL" id="UWX65167.1"/>
    </source>
</evidence>
<reference evidence="1" key="1">
    <citation type="submission" date="2022-09" db="EMBL/GenBank/DDBJ databases">
        <title>genome sequence of Deinococcus rubellus.</title>
        <authorList>
            <person name="Srinivasan S."/>
        </authorList>
    </citation>
    <scope>NUCLEOTIDE SEQUENCE</scope>
    <source>
        <strain evidence="1">Ant6</strain>
    </source>
</reference>
<proteinExistence type="predicted"/>
<dbReference type="Proteomes" id="UP001060261">
    <property type="component" value="Chromosome"/>
</dbReference>